<evidence type="ECO:0000256" key="3">
    <source>
        <dbReference type="ARBA" id="ARBA00023054"/>
    </source>
</evidence>
<reference evidence="5" key="1">
    <citation type="submission" date="2025-08" db="UniProtKB">
        <authorList>
            <consortium name="Ensembl"/>
        </authorList>
    </citation>
    <scope>IDENTIFICATION</scope>
</reference>
<protein>
    <submittedName>
        <fullName evidence="5">Outer mitochondrial membrane lipid metabolism regulator OPA3</fullName>
    </submittedName>
</protein>
<dbReference type="GO" id="GO:0007601">
    <property type="term" value="P:visual perception"/>
    <property type="evidence" value="ECO:0007669"/>
    <property type="project" value="Ensembl"/>
</dbReference>
<dbReference type="GO" id="GO:0060348">
    <property type="term" value="P:bone development"/>
    <property type="evidence" value="ECO:0007669"/>
    <property type="project" value="Ensembl"/>
</dbReference>
<accession>A0A672V419</accession>
<dbReference type="KEGG" id="shab:115603338"/>
<comment type="function">
    <text evidence="1">May play some role in mitochondrial processes.</text>
</comment>
<keyword evidence="6" id="KW-1185">Reference proteome</keyword>
<dbReference type="RefSeq" id="XP_030331003.1">
    <property type="nucleotide sequence ID" value="XM_030475143.1"/>
</dbReference>
<evidence type="ECO:0000313" key="5">
    <source>
        <dbReference type="Ensembl" id="ENSSHBP00005022079.1"/>
    </source>
</evidence>
<evidence type="ECO:0000313" key="6">
    <source>
        <dbReference type="Proteomes" id="UP000472266"/>
    </source>
</evidence>
<proteinExistence type="inferred from homology"/>
<keyword evidence="3" id="KW-0175">Coiled coil</keyword>
<evidence type="ECO:0000256" key="2">
    <source>
        <dbReference type="ARBA" id="ARBA00007584"/>
    </source>
</evidence>
<dbReference type="PANTHER" id="PTHR12499:SF0">
    <property type="entry name" value="OPTIC ATROPHY 3 PROTEIN"/>
    <property type="match status" value="1"/>
</dbReference>
<feature type="compositionally biased region" description="Low complexity" evidence="4">
    <location>
        <begin position="159"/>
        <end position="205"/>
    </location>
</feature>
<organism evidence="5 6">
    <name type="scientific">Strigops habroptila</name>
    <name type="common">Kakapo</name>
    <dbReference type="NCBI Taxonomy" id="2489341"/>
    <lineage>
        <taxon>Eukaryota</taxon>
        <taxon>Metazoa</taxon>
        <taxon>Chordata</taxon>
        <taxon>Craniata</taxon>
        <taxon>Vertebrata</taxon>
        <taxon>Euteleostomi</taxon>
        <taxon>Archelosauria</taxon>
        <taxon>Archosauria</taxon>
        <taxon>Dinosauria</taxon>
        <taxon>Saurischia</taxon>
        <taxon>Theropoda</taxon>
        <taxon>Coelurosauria</taxon>
        <taxon>Aves</taxon>
        <taxon>Neognathae</taxon>
        <taxon>Neoaves</taxon>
        <taxon>Telluraves</taxon>
        <taxon>Australaves</taxon>
        <taxon>Psittaciformes</taxon>
        <taxon>Psittacidae</taxon>
        <taxon>Strigops</taxon>
    </lineage>
</organism>
<gene>
    <name evidence="5" type="primary">OPA3</name>
</gene>
<dbReference type="Proteomes" id="UP000472266">
    <property type="component" value="Unplaced"/>
</dbReference>
<evidence type="ECO:0000256" key="1">
    <source>
        <dbReference type="ARBA" id="ARBA00003027"/>
    </source>
</evidence>
<dbReference type="InterPro" id="IPR010754">
    <property type="entry name" value="OPA3-like"/>
</dbReference>
<dbReference type="InParanoid" id="A0A672V419"/>
<reference evidence="5" key="2">
    <citation type="submission" date="2025-09" db="UniProtKB">
        <authorList>
            <consortium name="Ensembl"/>
        </authorList>
    </citation>
    <scope>IDENTIFICATION</scope>
</reference>
<dbReference type="PANTHER" id="PTHR12499">
    <property type="entry name" value="OPTIC ATROPHY 3 PROTEIN OPA3"/>
    <property type="match status" value="1"/>
</dbReference>
<dbReference type="GO" id="GO:0050905">
    <property type="term" value="P:neuromuscular process"/>
    <property type="evidence" value="ECO:0007669"/>
    <property type="project" value="Ensembl"/>
</dbReference>
<dbReference type="GO" id="GO:0007005">
    <property type="term" value="P:mitochondrion organization"/>
    <property type="evidence" value="ECO:0007669"/>
    <property type="project" value="Ensembl"/>
</dbReference>
<dbReference type="CTD" id="80207"/>
<dbReference type="GO" id="GO:0005739">
    <property type="term" value="C:mitochondrion"/>
    <property type="evidence" value="ECO:0007669"/>
    <property type="project" value="Ensembl"/>
</dbReference>
<dbReference type="OMA" id="NACIAFA"/>
<dbReference type="GO" id="GO:0019216">
    <property type="term" value="P:regulation of lipid metabolic process"/>
    <property type="evidence" value="ECO:0007669"/>
    <property type="project" value="Ensembl"/>
</dbReference>
<sequence>MVAGAFPLAKLLTLGARQLSRPLAARIKAGARASPFFRTCICLPPAQLYHWVEMRAKMRLMGFRGATVKPLNEEAAAELGAELLGEAIVFGVGGLCLYLEYARQAAATRRREEEQAAAMRDLRDRLDRLHHEVEALAGNRPPGHAPDGQSHAPNGQSHAPSSGSNPRPGGSSPAPGGSSPAPGGSSPAPGGSSPAPVGSNPAPVGSNPAPSGDGHAH</sequence>
<dbReference type="GO" id="GO:0045444">
    <property type="term" value="P:fat cell differentiation"/>
    <property type="evidence" value="ECO:0007669"/>
    <property type="project" value="Ensembl"/>
</dbReference>
<comment type="similarity">
    <text evidence="2">Belongs to the OPA3 family.</text>
</comment>
<dbReference type="Ensembl" id="ENSSHBT00005026308.1">
    <property type="protein sequence ID" value="ENSSHBP00005022079.1"/>
    <property type="gene ID" value="ENSSHBG00005018640.1"/>
</dbReference>
<dbReference type="GeneTree" id="ENSGT00390000009795"/>
<dbReference type="Pfam" id="PF07047">
    <property type="entry name" value="OPA3"/>
    <property type="match status" value="1"/>
</dbReference>
<dbReference type="OrthoDB" id="2129069at2759"/>
<dbReference type="GO" id="GO:0040008">
    <property type="term" value="P:regulation of growth"/>
    <property type="evidence" value="ECO:0007669"/>
    <property type="project" value="Ensembl"/>
</dbReference>
<dbReference type="GeneID" id="115603338"/>
<name>A0A672V419_STRHB</name>
<dbReference type="AlphaFoldDB" id="A0A672V419"/>
<evidence type="ECO:0000256" key="4">
    <source>
        <dbReference type="SAM" id="MobiDB-lite"/>
    </source>
</evidence>
<feature type="region of interest" description="Disordered" evidence="4">
    <location>
        <begin position="137"/>
        <end position="217"/>
    </location>
</feature>